<evidence type="ECO:0000313" key="7">
    <source>
        <dbReference type="Proteomes" id="UP000765507"/>
    </source>
</evidence>
<dbReference type="InterPro" id="IPR011011">
    <property type="entry name" value="Znf_FYVE_PHD"/>
</dbReference>
<gene>
    <name evidence="6" type="ORF">G0U57_009584</name>
</gene>
<protein>
    <recommendedName>
        <fullName evidence="5">PHD-type domain-containing protein</fullName>
    </recommendedName>
</protein>
<evidence type="ECO:0000259" key="5">
    <source>
        <dbReference type="PROSITE" id="PS50016"/>
    </source>
</evidence>
<accession>A0A8T1SEW1</accession>
<feature type="domain" description="PHD-type" evidence="5">
    <location>
        <begin position="28"/>
        <end position="85"/>
    </location>
</feature>
<dbReference type="InterPro" id="IPR013083">
    <property type="entry name" value="Znf_RING/FYVE/PHD"/>
</dbReference>
<reference evidence="6 7" key="1">
    <citation type="journal article" date="2020" name="G3 (Bethesda)">
        <title>Draft Genome of the Common Snapping Turtle, Chelydra serpentina, a Model for Phenotypic Plasticity in Reptiles.</title>
        <authorList>
            <person name="Das D."/>
            <person name="Singh S.K."/>
            <person name="Bierstedt J."/>
            <person name="Erickson A."/>
            <person name="Galli G.L.J."/>
            <person name="Crossley D.A. 2nd"/>
            <person name="Rhen T."/>
        </authorList>
    </citation>
    <scope>NUCLEOTIDE SEQUENCE [LARGE SCALE GENOMIC DNA]</scope>
    <source>
        <strain evidence="6">KW</strain>
    </source>
</reference>
<dbReference type="OrthoDB" id="3040744at2759"/>
<keyword evidence="7" id="KW-1185">Reference proteome</keyword>
<dbReference type="Proteomes" id="UP000765507">
    <property type="component" value="Unassembled WGS sequence"/>
</dbReference>
<name>A0A8T1SEW1_CHESE</name>
<comment type="caution">
    <text evidence="6">The sequence shown here is derived from an EMBL/GenBank/DDBJ whole genome shotgun (WGS) entry which is preliminary data.</text>
</comment>
<evidence type="ECO:0000256" key="2">
    <source>
        <dbReference type="ARBA" id="ARBA00022771"/>
    </source>
</evidence>
<evidence type="ECO:0000256" key="1">
    <source>
        <dbReference type="ARBA" id="ARBA00022723"/>
    </source>
</evidence>
<dbReference type="EMBL" id="JAHGAV010000248">
    <property type="protein sequence ID" value="KAG6927546.1"/>
    <property type="molecule type" value="Genomic_DNA"/>
</dbReference>
<dbReference type="GO" id="GO:0008270">
    <property type="term" value="F:zinc ion binding"/>
    <property type="evidence" value="ECO:0007669"/>
    <property type="project" value="UniProtKB-KW"/>
</dbReference>
<dbReference type="PROSITE" id="PS50016">
    <property type="entry name" value="ZF_PHD_2"/>
    <property type="match status" value="1"/>
</dbReference>
<dbReference type="SUPFAM" id="SSF57903">
    <property type="entry name" value="FYVE/PHD zinc finger"/>
    <property type="match status" value="1"/>
</dbReference>
<evidence type="ECO:0000256" key="4">
    <source>
        <dbReference type="PROSITE-ProRule" id="PRU00146"/>
    </source>
</evidence>
<organism evidence="6 7">
    <name type="scientific">Chelydra serpentina</name>
    <name type="common">Snapping turtle</name>
    <name type="synonym">Testudo serpentina</name>
    <dbReference type="NCBI Taxonomy" id="8475"/>
    <lineage>
        <taxon>Eukaryota</taxon>
        <taxon>Metazoa</taxon>
        <taxon>Chordata</taxon>
        <taxon>Craniata</taxon>
        <taxon>Vertebrata</taxon>
        <taxon>Euteleostomi</taxon>
        <taxon>Archelosauria</taxon>
        <taxon>Testudinata</taxon>
        <taxon>Testudines</taxon>
        <taxon>Cryptodira</taxon>
        <taxon>Durocryptodira</taxon>
        <taxon>Americhelydia</taxon>
        <taxon>Chelydroidea</taxon>
        <taxon>Chelydridae</taxon>
        <taxon>Chelydra</taxon>
    </lineage>
</organism>
<dbReference type="Gene3D" id="3.30.40.10">
    <property type="entry name" value="Zinc/RING finger domain, C3HC4 (zinc finger)"/>
    <property type="match status" value="1"/>
</dbReference>
<keyword evidence="2 4" id="KW-0863">Zinc-finger</keyword>
<keyword evidence="1" id="KW-0479">Metal-binding</keyword>
<evidence type="ECO:0000313" key="6">
    <source>
        <dbReference type="EMBL" id="KAG6927546.1"/>
    </source>
</evidence>
<evidence type="ECO:0000256" key="3">
    <source>
        <dbReference type="ARBA" id="ARBA00022833"/>
    </source>
</evidence>
<dbReference type="AlphaFoldDB" id="A0A8T1SEW1"/>
<sequence length="85" mass="9809">MVDTTQEANTAFRRQIAIVLMKESESVRDYCIYCNLVDCDKESEDCTMVQCDSCQRWARIPCIPEGTNQGKLTNEKQEYKCKKCA</sequence>
<keyword evidence="3" id="KW-0862">Zinc</keyword>
<proteinExistence type="predicted"/>
<dbReference type="InterPro" id="IPR019787">
    <property type="entry name" value="Znf_PHD-finger"/>
</dbReference>